<dbReference type="FunFam" id="2.40.30.10:FF:000015">
    <property type="entry name" value="Translation factor GUF1, mitochondrial"/>
    <property type="match status" value="1"/>
</dbReference>
<dbReference type="GO" id="GO:0003746">
    <property type="term" value="F:translation elongation factor activity"/>
    <property type="evidence" value="ECO:0007669"/>
    <property type="project" value="UniProtKB-UniRule"/>
</dbReference>
<dbReference type="Proteomes" id="UP001163440">
    <property type="component" value="Chromosome"/>
</dbReference>
<dbReference type="PROSITE" id="PS00301">
    <property type="entry name" value="G_TR_1"/>
    <property type="match status" value="1"/>
</dbReference>
<dbReference type="SUPFAM" id="SSF54980">
    <property type="entry name" value="EF-G C-terminal domain-like"/>
    <property type="match status" value="2"/>
</dbReference>
<dbReference type="GO" id="GO:0043022">
    <property type="term" value="F:ribosome binding"/>
    <property type="evidence" value="ECO:0007669"/>
    <property type="project" value="UniProtKB-UniRule"/>
</dbReference>
<dbReference type="FunFam" id="3.30.70.240:FF:000007">
    <property type="entry name" value="Translation factor GUF1, mitochondrial"/>
    <property type="match status" value="1"/>
</dbReference>
<dbReference type="Gene3D" id="3.40.50.300">
    <property type="entry name" value="P-loop containing nucleotide triphosphate hydrolases"/>
    <property type="match status" value="1"/>
</dbReference>
<dbReference type="Gene3D" id="2.40.30.10">
    <property type="entry name" value="Translation factors"/>
    <property type="match status" value="1"/>
</dbReference>
<dbReference type="GO" id="GO:0097216">
    <property type="term" value="F:guanosine tetraphosphate binding"/>
    <property type="evidence" value="ECO:0007669"/>
    <property type="project" value="UniProtKB-ARBA"/>
</dbReference>
<dbReference type="FunFam" id="3.40.50.300:FF:000078">
    <property type="entry name" value="Elongation factor 4"/>
    <property type="match status" value="1"/>
</dbReference>
<dbReference type="NCBIfam" id="TIGR01393">
    <property type="entry name" value="lepA"/>
    <property type="match status" value="1"/>
</dbReference>
<dbReference type="CDD" id="cd01890">
    <property type="entry name" value="LepA"/>
    <property type="match status" value="1"/>
</dbReference>
<dbReference type="InterPro" id="IPR013842">
    <property type="entry name" value="LepA_CTD"/>
</dbReference>
<dbReference type="HAMAP" id="MF_00071">
    <property type="entry name" value="LepA"/>
    <property type="match status" value="1"/>
</dbReference>
<dbReference type="InterPro" id="IPR000795">
    <property type="entry name" value="T_Tr_GTP-bd_dom"/>
</dbReference>
<evidence type="ECO:0000313" key="15">
    <source>
        <dbReference type="Proteomes" id="UP001163440"/>
    </source>
</evidence>
<evidence type="ECO:0000256" key="8">
    <source>
        <dbReference type="ARBA" id="ARBA00050293"/>
    </source>
</evidence>
<dbReference type="Pfam" id="PF00009">
    <property type="entry name" value="GTP_EFTU"/>
    <property type="match status" value="1"/>
</dbReference>
<evidence type="ECO:0000256" key="6">
    <source>
        <dbReference type="ARBA" id="ARBA00023134"/>
    </source>
</evidence>
<sequence length="597" mass="67693">MKNIRNFSIIAHIDHGKSTLSDRLIQICNGLSEREMFNQVLDSMDLERERGITIKAQSVMINYKNKEGNIFNLNFIDTPGHVDFSYEVSRSLSACEGALLIVDSTQGVEAQTLSNCYTALDMNLEIIPVLNKIDLPNSNPERVSKEIEDVIGISTSNIIRCSAKTGEGIEDLIEHIIERFPSPNGSREAPLQALIIDSWFDNYLGVVCLVRIKNGILFEKDKIQVMSTKKDYFVEQMGIFTPKKIKRKELKCGEVGWIICGIKNISAARVGDTLTTTINPSKNILTGFKKVKPQIYAGLFPVSSDQYETFRDALGKLSLNDSSLFYEPENSSALGFGFRCGFLGLLHMEIVQARLEREYSIDLISTAPTVIYEIELINGKIVYLDTPSNFPMMNTIKKIREPIVECNILSPPQFLGAVIKLCIKKRGYQTNMVYHTHQVLLKYHIPMNEVVLNFFDELKSVSSGYASLEYDFKYFKSAKMVRIDILINSERIDALTTLTHQEKAQYHAREIVDKMKELIPRHQFDISIQATVNNSIVARSTIKQLRKNVLSKCYGGDISRKKKLLKKQKDGKKRMKKIGNVNMPKTAFLQILNISKK</sequence>
<reference evidence="14" key="1">
    <citation type="submission" date="2022-11" db="EMBL/GenBank/DDBJ databases">
        <title>The whole genome sequencing of pests is an important tool to study the evolution of the plant-insect interaction and insecticide resistance.</title>
        <authorList>
            <person name="Kananovich Y."/>
        </authorList>
    </citation>
    <scope>NUCLEOTIDE SEQUENCE</scope>
    <source>
        <strain evidence="14">BSU_Bre_2018</strain>
    </source>
</reference>
<feature type="binding site" evidence="12">
    <location>
        <begin position="131"/>
        <end position="134"/>
    </location>
    <ligand>
        <name>GTP</name>
        <dbReference type="ChEBI" id="CHEBI:37565"/>
    </ligand>
</feature>
<accession>A0AAJ5PVD5</accession>
<evidence type="ECO:0000256" key="5">
    <source>
        <dbReference type="ARBA" id="ARBA00022917"/>
    </source>
</evidence>
<evidence type="ECO:0000256" key="2">
    <source>
        <dbReference type="ARBA" id="ARBA00022475"/>
    </source>
</evidence>
<dbReference type="InterPro" id="IPR038363">
    <property type="entry name" value="LepA_C_sf"/>
</dbReference>
<keyword evidence="2 12" id="KW-1003">Cell membrane</keyword>
<dbReference type="InterPro" id="IPR004161">
    <property type="entry name" value="EFTu-like_2"/>
</dbReference>
<dbReference type="InterPro" id="IPR009000">
    <property type="entry name" value="Transl_B-barrel_sf"/>
</dbReference>
<evidence type="ECO:0000256" key="12">
    <source>
        <dbReference type="HAMAP-Rule" id="MF_00071"/>
    </source>
</evidence>
<proteinExistence type="inferred from homology"/>
<evidence type="ECO:0000256" key="9">
    <source>
        <dbReference type="ARBA" id="ARBA00057626"/>
    </source>
</evidence>
<evidence type="ECO:0000256" key="10">
    <source>
        <dbReference type="ARBA" id="ARBA00061052"/>
    </source>
</evidence>
<dbReference type="RefSeq" id="WP_187308381.1">
    <property type="nucleotide sequence ID" value="NZ_CP034882.1"/>
</dbReference>
<evidence type="ECO:0000313" key="14">
    <source>
        <dbReference type="EMBL" id="WAI19200.1"/>
    </source>
</evidence>
<evidence type="ECO:0000256" key="1">
    <source>
        <dbReference type="ARBA" id="ARBA00005454"/>
    </source>
</evidence>
<dbReference type="InterPro" id="IPR006297">
    <property type="entry name" value="EF-4"/>
</dbReference>
<evidence type="ECO:0000256" key="4">
    <source>
        <dbReference type="ARBA" id="ARBA00022801"/>
    </source>
</evidence>
<evidence type="ECO:0000256" key="3">
    <source>
        <dbReference type="ARBA" id="ARBA00022741"/>
    </source>
</evidence>
<dbReference type="FunFam" id="3.30.70.870:FF:000004">
    <property type="entry name" value="Translation factor GUF1, mitochondrial"/>
    <property type="match status" value="1"/>
</dbReference>
<dbReference type="PANTHER" id="PTHR43512">
    <property type="entry name" value="TRANSLATION FACTOR GUF1-RELATED"/>
    <property type="match status" value="1"/>
</dbReference>
<dbReference type="InterPro" id="IPR035654">
    <property type="entry name" value="LepA_IV"/>
</dbReference>
<dbReference type="Pfam" id="PF03144">
    <property type="entry name" value="GTP_EFTU_D2"/>
    <property type="match status" value="1"/>
</dbReference>
<comment type="similarity">
    <text evidence="1 12">Belongs to the TRAFAC class translation factor GTPase superfamily. Classic translation factor GTPase family. LepA subfamily.</text>
</comment>
<dbReference type="NCBIfam" id="TIGR00231">
    <property type="entry name" value="small_GTP"/>
    <property type="match status" value="1"/>
</dbReference>
<dbReference type="EMBL" id="CP113406">
    <property type="protein sequence ID" value="WAI19200.1"/>
    <property type="molecule type" value="Genomic_DNA"/>
</dbReference>
<dbReference type="FunFam" id="3.30.70.2570:FF:000001">
    <property type="entry name" value="Translation factor GUF1, mitochondrial"/>
    <property type="match status" value="1"/>
</dbReference>
<dbReference type="GO" id="GO:0005525">
    <property type="term" value="F:GTP binding"/>
    <property type="evidence" value="ECO:0007669"/>
    <property type="project" value="UniProtKB-UniRule"/>
</dbReference>
<comment type="similarity">
    <text evidence="10">Belongs to the GTP-binding elongation factor family. LepA subfamily.</text>
</comment>
<feature type="binding site" evidence="12">
    <location>
        <begin position="14"/>
        <end position="19"/>
    </location>
    <ligand>
        <name>GTP</name>
        <dbReference type="ChEBI" id="CHEBI:37565"/>
    </ligand>
</feature>
<dbReference type="Pfam" id="PF00679">
    <property type="entry name" value="EFG_C"/>
    <property type="match status" value="1"/>
</dbReference>
<dbReference type="InterPro" id="IPR005225">
    <property type="entry name" value="Small_GTP-bd"/>
</dbReference>
<keyword evidence="5 12" id="KW-0648">Protein biosynthesis</keyword>
<dbReference type="PROSITE" id="PS51722">
    <property type="entry name" value="G_TR_2"/>
    <property type="match status" value="1"/>
</dbReference>
<dbReference type="Gene3D" id="3.30.70.870">
    <property type="entry name" value="Elongation Factor G (Translational Gtpase), domain 3"/>
    <property type="match status" value="1"/>
</dbReference>
<keyword evidence="4 12" id="KW-0378">Hydrolase</keyword>
<dbReference type="Pfam" id="PF06421">
    <property type="entry name" value="LepA_C"/>
    <property type="match status" value="1"/>
</dbReference>
<dbReference type="SUPFAM" id="SSF52540">
    <property type="entry name" value="P-loop containing nucleoside triphosphate hydrolases"/>
    <property type="match status" value="1"/>
</dbReference>
<organism evidence="14 15">
    <name type="scientific">Buchnera aphidicola</name>
    <name type="common">Brevicoryne brassicae</name>
    <dbReference type="NCBI Taxonomy" id="911343"/>
    <lineage>
        <taxon>Bacteria</taxon>
        <taxon>Pseudomonadati</taxon>
        <taxon>Pseudomonadota</taxon>
        <taxon>Gammaproteobacteria</taxon>
        <taxon>Enterobacterales</taxon>
        <taxon>Erwiniaceae</taxon>
        <taxon>Buchnera</taxon>
    </lineage>
</organism>
<protein>
    <recommendedName>
        <fullName evidence="11 12">Elongation factor 4</fullName>
        <shortName evidence="12">EF-4</shortName>
        <ecNumber evidence="11 12">3.6.5.n1</ecNumber>
    </recommendedName>
    <alternativeName>
        <fullName evidence="12">Ribosomal back-translocase LepA</fullName>
    </alternativeName>
</protein>
<dbReference type="CDD" id="cd16260">
    <property type="entry name" value="EF4_III"/>
    <property type="match status" value="1"/>
</dbReference>
<dbReference type="SUPFAM" id="SSF50447">
    <property type="entry name" value="Translation proteins"/>
    <property type="match status" value="1"/>
</dbReference>
<comment type="subcellular location">
    <subcellularLocation>
        <location evidence="12">Cell membrane</location>
        <topology evidence="12">Peripheral membrane protein</topology>
        <orientation evidence="12">Cytoplasmic side</orientation>
    </subcellularLocation>
</comment>
<dbReference type="GO" id="GO:0045727">
    <property type="term" value="P:positive regulation of translation"/>
    <property type="evidence" value="ECO:0007669"/>
    <property type="project" value="UniProtKB-UniRule"/>
</dbReference>
<dbReference type="EC" id="3.6.5.n1" evidence="11 12"/>
<dbReference type="InterPro" id="IPR000640">
    <property type="entry name" value="EFG_V-like"/>
</dbReference>
<dbReference type="AlphaFoldDB" id="A0AAJ5PVD5"/>
<dbReference type="GO" id="GO:0003924">
    <property type="term" value="F:GTPase activity"/>
    <property type="evidence" value="ECO:0007669"/>
    <property type="project" value="UniProtKB-UniRule"/>
</dbReference>
<evidence type="ECO:0000259" key="13">
    <source>
        <dbReference type="PROSITE" id="PS51722"/>
    </source>
</evidence>
<gene>
    <name evidence="12 14" type="primary">lepA</name>
    <name evidence="14" type="ORF">OW720_01340</name>
</gene>
<evidence type="ECO:0000256" key="7">
    <source>
        <dbReference type="ARBA" id="ARBA00023136"/>
    </source>
</evidence>
<keyword evidence="3 12" id="KW-0547">Nucleotide-binding</keyword>
<dbReference type="GO" id="GO:0005886">
    <property type="term" value="C:plasma membrane"/>
    <property type="evidence" value="ECO:0007669"/>
    <property type="project" value="UniProtKB-SubCell"/>
</dbReference>
<dbReference type="InterPro" id="IPR031157">
    <property type="entry name" value="G_TR_CS"/>
</dbReference>
<dbReference type="CDD" id="cd03709">
    <property type="entry name" value="lepA_C"/>
    <property type="match status" value="1"/>
</dbReference>
<evidence type="ECO:0000256" key="11">
    <source>
        <dbReference type="ARBA" id="ARBA00066744"/>
    </source>
</evidence>
<dbReference type="Gene3D" id="3.30.70.240">
    <property type="match status" value="1"/>
</dbReference>
<feature type="domain" description="Tr-type G" evidence="13">
    <location>
        <begin position="2"/>
        <end position="184"/>
    </location>
</feature>
<dbReference type="InterPro" id="IPR027417">
    <property type="entry name" value="P-loop_NTPase"/>
</dbReference>
<dbReference type="PRINTS" id="PR00315">
    <property type="entry name" value="ELONGATNFCT"/>
</dbReference>
<keyword evidence="14" id="KW-0251">Elongation factor</keyword>
<dbReference type="InterPro" id="IPR035647">
    <property type="entry name" value="EFG_III/V"/>
</dbReference>
<dbReference type="Gene3D" id="3.30.70.2570">
    <property type="entry name" value="Elongation factor 4, C-terminal domain"/>
    <property type="match status" value="1"/>
</dbReference>
<keyword evidence="7 12" id="KW-0472">Membrane</keyword>
<name>A0AAJ5PVD5_9GAMM</name>
<dbReference type="CDD" id="cd03699">
    <property type="entry name" value="EF4_II"/>
    <property type="match status" value="1"/>
</dbReference>
<comment type="function">
    <text evidence="9 12">Required for accurate and efficient protein synthesis under certain stress conditions. May act as a fidelity factor of the translation reaction, by catalyzing a one-codon backward translocation of tRNAs on improperly translocated ribosomes. Back-translocation proceeds from a post-translocation (POST) complex to a pre-translocation (PRE) complex, thus giving elongation factor G a second chance to translocate the tRNAs correctly. Binds to ribosomes in a GTP-dependent manner.</text>
</comment>
<comment type="catalytic activity">
    <reaction evidence="8 12">
        <text>GTP + H2O = GDP + phosphate + H(+)</text>
        <dbReference type="Rhea" id="RHEA:19669"/>
        <dbReference type="ChEBI" id="CHEBI:15377"/>
        <dbReference type="ChEBI" id="CHEBI:15378"/>
        <dbReference type="ChEBI" id="CHEBI:37565"/>
        <dbReference type="ChEBI" id="CHEBI:43474"/>
        <dbReference type="ChEBI" id="CHEBI:58189"/>
        <dbReference type="EC" id="3.6.5.n1"/>
    </reaction>
</comment>
<dbReference type="PANTHER" id="PTHR43512:SF4">
    <property type="entry name" value="TRANSLATION FACTOR GUF1 HOMOLOG, CHLOROPLASTIC"/>
    <property type="match status" value="1"/>
</dbReference>
<keyword evidence="6 12" id="KW-0342">GTP-binding</keyword>